<dbReference type="Pfam" id="PF04073">
    <property type="entry name" value="tRNA_edit"/>
    <property type="match status" value="1"/>
</dbReference>
<dbReference type="Proteomes" id="UP000886885">
    <property type="component" value="Chromosome 5D"/>
</dbReference>
<dbReference type="InterPro" id="IPR007214">
    <property type="entry name" value="YbaK/aa-tRNA-synth-assoc-dom"/>
</dbReference>
<dbReference type="EMBL" id="JAAWWB010000010">
    <property type="protein sequence ID" value="KAG6774215.1"/>
    <property type="molecule type" value="Genomic_DNA"/>
</dbReference>
<comment type="caution">
    <text evidence="3">The sequence shown here is derived from an EMBL/GenBank/DDBJ whole genome shotgun (WGS) entry which is preliminary data.</text>
</comment>
<dbReference type="PANTHER" id="PTHR31423:SF3">
    <property type="entry name" value="PROLYL-TRNA SYNTHETASE ASSOCIATED DOMAIN-CONTAINING PROTEIN 1-RELATED"/>
    <property type="match status" value="1"/>
</dbReference>
<gene>
    <name evidence="3" type="ORF">POTOM_021566</name>
</gene>
<dbReference type="AlphaFoldDB" id="A0A8X8D1E0"/>
<evidence type="ECO:0000256" key="1">
    <source>
        <dbReference type="SAM" id="MobiDB-lite"/>
    </source>
</evidence>
<reference evidence="3" key="1">
    <citation type="journal article" date="2020" name="bioRxiv">
        <title>Hybrid origin of Populus tomentosa Carr. identified through genome sequencing and phylogenomic analysis.</title>
        <authorList>
            <person name="An X."/>
            <person name="Gao K."/>
            <person name="Chen Z."/>
            <person name="Li J."/>
            <person name="Yang X."/>
            <person name="Yang X."/>
            <person name="Zhou J."/>
            <person name="Guo T."/>
            <person name="Zhao T."/>
            <person name="Huang S."/>
            <person name="Miao D."/>
            <person name="Khan W.U."/>
            <person name="Rao P."/>
            <person name="Ye M."/>
            <person name="Lei B."/>
            <person name="Liao W."/>
            <person name="Wang J."/>
            <person name="Ji L."/>
            <person name="Li Y."/>
            <person name="Guo B."/>
            <person name="Mustafa N.S."/>
            <person name="Li S."/>
            <person name="Yun Q."/>
            <person name="Keller S.R."/>
            <person name="Mao J."/>
            <person name="Zhang R."/>
            <person name="Strauss S.H."/>
        </authorList>
    </citation>
    <scope>NUCLEOTIDE SEQUENCE</scope>
    <source>
        <strain evidence="3">GM15</strain>
        <tissue evidence="3">Leaf</tissue>
    </source>
</reference>
<dbReference type="CDD" id="cd04335">
    <property type="entry name" value="PrdX_deacylase"/>
    <property type="match status" value="1"/>
</dbReference>
<evidence type="ECO:0000259" key="2">
    <source>
        <dbReference type="Pfam" id="PF04073"/>
    </source>
</evidence>
<proteinExistence type="predicted"/>
<sequence length="394" mass="43637">METRIISRPTPAIFAVNTVSYFPFSAYYSHSMGFTKEQLLARLKELQIDFSQYEHPTVLTVEAQAKYVGDKGGGLSKNLFLKDKKSRFYIVSALADTKVDMKVLSQRLGLGKGGIRMAPEEALGEILQVRLGCVTPFALVNESARHVSLLLDKGFQSQEHCFFHPLSNDMSIALNACDLDKFLKSIGRDPSYVDLEANPTVGKDQPPDLASFVPSGSTIQPDEPDKAAPPQDPTENSVPVNKKSVAATGKSAEPHTSTQNSKDKSVNPVHQPSVFSDAGLFVEEILNKTSALLLSEITEDAVKENGVNLGTVVAENIRKRLNSDLQSIAVSIFHSFLFQKGRKSTFTITRHCISFDFLARSLAKRRCLRTQPIRKVFMLVLTVIYRFLVESCYK</sequence>
<evidence type="ECO:0000313" key="3">
    <source>
        <dbReference type="EMBL" id="KAG6774215.1"/>
    </source>
</evidence>
<dbReference type="PANTHER" id="PTHR31423">
    <property type="entry name" value="YBAK DOMAIN-CONTAINING PROTEIN"/>
    <property type="match status" value="1"/>
</dbReference>
<keyword evidence="4" id="KW-1185">Reference proteome</keyword>
<dbReference type="InterPro" id="IPR040285">
    <property type="entry name" value="ProX/PRXD1"/>
</dbReference>
<dbReference type="GO" id="GO:0002161">
    <property type="term" value="F:aminoacyl-tRNA deacylase activity"/>
    <property type="evidence" value="ECO:0007669"/>
    <property type="project" value="InterPro"/>
</dbReference>
<dbReference type="FunFam" id="3.90.960.10:FF:000005">
    <property type="entry name" value="Putative prolyl-tRNA synthetase"/>
    <property type="match status" value="1"/>
</dbReference>
<feature type="domain" description="YbaK/aminoacyl-tRNA synthetase-associated" evidence="2">
    <location>
        <begin position="55"/>
        <end position="182"/>
    </location>
</feature>
<dbReference type="OrthoDB" id="424586at2759"/>
<evidence type="ECO:0000313" key="4">
    <source>
        <dbReference type="Proteomes" id="UP000886885"/>
    </source>
</evidence>
<feature type="region of interest" description="Disordered" evidence="1">
    <location>
        <begin position="196"/>
        <end position="269"/>
    </location>
</feature>
<protein>
    <recommendedName>
        <fullName evidence="2">YbaK/aminoacyl-tRNA synthetase-associated domain-containing protein</fullName>
    </recommendedName>
</protein>
<accession>A0A8X8D1E0</accession>
<organism evidence="3 4">
    <name type="scientific">Populus tomentosa</name>
    <name type="common">Chinese white poplar</name>
    <dbReference type="NCBI Taxonomy" id="118781"/>
    <lineage>
        <taxon>Eukaryota</taxon>
        <taxon>Viridiplantae</taxon>
        <taxon>Streptophyta</taxon>
        <taxon>Embryophyta</taxon>
        <taxon>Tracheophyta</taxon>
        <taxon>Spermatophyta</taxon>
        <taxon>Magnoliopsida</taxon>
        <taxon>eudicotyledons</taxon>
        <taxon>Gunneridae</taxon>
        <taxon>Pentapetalae</taxon>
        <taxon>rosids</taxon>
        <taxon>fabids</taxon>
        <taxon>Malpighiales</taxon>
        <taxon>Salicaceae</taxon>
        <taxon>Saliceae</taxon>
        <taxon>Populus</taxon>
    </lineage>
</organism>
<name>A0A8X8D1E0_POPTO</name>